<comment type="caution">
    <text evidence="2">The sequence shown here is derived from an EMBL/GenBank/DDBJ whole genome shotgun (WGS) entry which is preliminary data.</text>
</comment>
<feature type="transmembrane region" description="Helical" evidence="1">
    <location>
        <begin position="12"/>
        <end position="33"/>
    </location>
</feature>
<accession>A0AB35U2R0</accession>
<gene>
    <name evidence="2" type="ORF">MOZ60_06580</name>
</gene>
<dbReference type="PANTHER" id="PTHR30093">
    <property type="entry name" value="GENERAL SECRETION PATHWAY PROTEIN G"/>
    <property type="match status" value="1"/>
</dbReference>
<evidence type="ECO:0000256" key="1">
    <source>
        <dbReference type="SAM" id="Phobius"/>
    </source>
</evidence>
<dbReference type="SUPFAM" id="SSF54523">
    <property type="entry name" value="Pili subunits"/>
    <property type="match status" value="1"/>
</dbReference>
<proteinExistence type="predicted"/>
<keyword evidence="1" id="KW-0472">Membrane</keyword>
<keyword evidence="3" id="KW-1185">Reference proteome</keyword>
<reference evidence="2 3" key="1">
    <citation type="submission" date="2022-03" db="EMBL/GenBank/DDBJ databases">
        <title>Novel taxa within the pig intestine.</title>
        <authorList>
            <person name="Wylensek D."/>
            <person name="Bishof K."/>
            <person name="Afrizal A."/>
            <person name="Clavel T."/>
        </authorList>
    </citation>
    <scope>NUCLEOTIDE SEQUENCE [LARGE SCALE GENOMIC DNA]</scope>
    <source>
        <strain evidence="2 3">CLA-KB-P133</strain>
    </source>
</reference>
<sequence length="146" mass="15219">MNDSRKKKGFTLAELLIVVAIIAVLVAISIPIFTAQLEKAREATDAANIRAAYAELSADALTETAISADKKEGDITLKATTGSAADGNLVYKAEIKLHQTQADWQSDALKDGSIGGISAGTPGKGATKATLTIHEDGTASTLEYDK</sequence>
<keyword evidence="1" id="KW-1133">Transmembrane helix</keyword>
<dbReference type="EMBL" id="JALBUR010000013">
    <property type="protein sequence ID" value="MDX8419758.1"/>
    <property type="molecule type" value="Genomic_DNA"/>
</dbReference>
<organism evidence="2 3">
    <name type="scientific">Grylomicrobium aquisgranensis</name>
    <dbReference type="NCBI Taxonomy" id="2926318"/>
    <lineage>
        <taxon>Bacteria</taxon>
        <taxon>Bacillati</taxon>
        <taxon>Bacillota</taxon>
        <taxon>Erysipelotrichia</taxon>
        <taxon>Erysipelotrichales</taxon>
        <taxon>Erysipelotrichaceae</taxon>
        <taxon>Grylomicrobium</taxon>
    </lineage>
</organism>
<dbReference type="InterPro" id="IPR012902">
    <property type="entry name" value="N_methyl_site"/>
</dbReference>
<dbReference type="Gene3D" id="3.30.700.10">
    <property type="entry name" value="Glycoprotein, Type 4 Pilin"/>
    <property type="match status" value="1"/>
</dbReference>
<name>A0AB35U2R0_9FIRM</name>
<dbReference type="RefSeq" id="WP_370596069.1">
    <property type="nucleotide sequence ID" value="NZ_JALBUR010000013.1"/>
</dbReference>
<evidence type="ECO:0000313" key="3">
    <source>
        <dbReference type="Proteomes" id="UP001286174"/>
    </source>
</evidence>
<dbReference type="NCBIfam" id="TIGR02532">
    <property type="entry name" value="IV_pilin_GFxxxE"/>
    <property type="match status" value="1"/>
</dbReference>
<dbReference type="Pfam" id="PF07963">
    <property type="entry name" value="N_methyl"/>
    <property type="match status" value="1"/>
</dbReference>
<evidence type="ECO:0000313" key="2">
    <source>
        <dbReference type="EMBL" id="MDX8419758.1"/>
    </source>
</evidence>
<keyword evidence="1" id="KW-0812">Transmembrane</keyword>
<dbReference type="Proteomes" id="UP001286174">
    <property type="component" value="Unassembled WGS sequence"/>
</dbReference>
<dbReference type="AlphaFoldDB" id="A0AB35U2R0"/>
<dbReference type="InterPro" id="IPR045584">
    <property type="entry name" value="Pilin-like"/>
</dbReference>
<protein>
    <submittedName>
        <fullName evidence="2">Prepilin-type N-terminal cleavage/methylation domain-containing protein</fullName>
    </submittedName>
</protein>